<dbReference type="RefSeq" id="XP_024777656.1">
    <property type="nucleotide sequence ID" value="XM_024916986.1"/>
</dbReference>
<protein>
    <recommendedName>
        <fullName evidence="4">Secreted protein</fullName>
    </recommendedName>
</protein>
<evidence type="ECO:0000256" key="1">
    <source>
        <dbReference type="SAM" id="SignalP"/>
    </source>
</evidence>
<keyword evidence="3" id="KW-1185">Reference proteome</keyword>
<evidence type="ECO:0000313" key="2">
    <source>
        <dbReference type="EMBL" id="PTB57979.1"/>
    </source>
</evidence>
<dbReference type="GeneID" id="36625555"/>
<organism evidence="2 3">
    <name type="scientific">Trichoderma harzianum CBS 226.95</name>
    <dbReference type="NCBI Taxonomy" id="983964"/>
    <lineage>
        <taxon>Eukaryota</taxon>
        <taxon>Fungi</taxon>
        <taxon>Dikarya</taxon>
        <taxon>Ascomycota</taxon>
        <taxon>Pezizomycotina</taxon>
        <taxon>Sordariomycetes</taxon>
        <taxon>Hypocreomycetidae</taxon>
        <taxon>Hypocreales</taxon>
        <taxon>Hypocreaceae</taxon>
        <taxon>Trichoderma</taxon>
    </lineage>
</organism>
<name>A0A2T4ALP0_TRIHA</name>
<reference evidence="2 3" key="1">
    <citation type="submission" date="2016-07" db="EMBL/GenBank/DDBJ databases">
        <title>Multiple horizontal gene transfer events from other fungi enriched the ability of initially mycotrophic Trichoderma (Ascomycota) to feed on dead plant biomass.</title>
        <authorList>
            <consortium name="DOE Joint Genome Institute"/>
            <person name="Aerts A."/>
            <person name="Atanasova L."/>
            <person name="Chenthamara K."/>
            <person name="Zhang J."/>
            <person name="Grujic M."/>
            <person name="Henrissat B."/>
            <person name="Kuo A."/>
            <person name="Salamov A."/>
            <person name="Lipzen A."/>
            <person name="Labutti K."/>
            <person name="Barry K."/>
            <person name="Miao Y."/>
            <person name="Rahimi M.J."/>
            <person name="Shen Q."/>
            <person name="Grigoriev I.V."/>
            <person name="Kubicek C.P."/>
            <person name="Druzhinina I.S."/>
        </authorList>
    </citation>
    <scope>NUCLEOTIDE SEQUENCE [LARGE SCALE GENOMIC DNA]</scope>
    <source>
        <strain evidence="2 3">CBS 226.95</strain>
    </source>
</reference>
<keyword evidence="1" id="KW-0732">Signal</keyword>
<feature type="signal peptide" evidence="1">
    <location>
        <begin position="1"/>
        <end position="20"/>
    </location>
</feature>
<evidence type="ECO:0008006" key="4">
    <source>
        <dbReference type="Google" id="ProtNLM"/>
    </source>
</evidence>
<sequence length="87" mass="10061">MFSQGVAFLTLFIFFTSTDAFSQGGGGERLSVFSHVNDDRKLRQKDPFQQPIKGLLANVFCHPRHRVARFFHRKVQKFFPSYMMTTG</sequence>
<accession>A0A2T4ALP0</accession>
<proteinExistence type="predicted"/>
<gene>
    <name evidence="2" type="ORF">M431DRAFT_492217</name>
</gene>
<dbReference type="EMBL" id="KZ679677">
    <property type="protein sequence ID" value="PTB57979.1"/>
    <property type="molecule type" value="Genomic_DNA"/>
</dbReference>
<dbReference type="AlphaFoldDB" id="A0A2T4ALP0"/>
<feature type="chain" id="PRO_5015617913" description="Secreted protein" evidence="1">
    <location>
        <begin position="21"/>
        <end position="87"/>
    </location>
</feature>
<evidence type="ECO:0000313" key="3">
    <source>
        <dbReference type="Proteomes" id="UP000241690"/>
    </source>
</evidence>
<dbReference type="Proteomes" id="UP000241690">
    <property type="component" value="Unassembled WGS sequence"/>
</dbReference>